<keyword evidence="2" id="KW-1185">Reference proteome</keyword>
<dbReference type="PANTHER" id="PTHR47326">
    <property type="entry name" value="TRANSPOSABLE ELEMENT TC3 TRANSPOSASE-LIKE PROTEIN"/>
    <property type="match status" value="1"/>
</dbReference>
<evidence type="ECO:0000313" key="2">
    <source>
        <dbReference type="Proteomes" id="UP000499080"/>
    </source>
</evidence>
<proteinExistence type="predicted"/>
<dbReference type="AlphaFoldDB" id="A0A4Y2TKR3"/>
<protein>
    <recommendedName>
        <fullName evidence="3">Tc1-like transposase DDE domain-containing protein</fullName>
    </recommendedName>
</protein>
<dbReference type="EMBL" id="BGPR01029447">
    <property type="protein sequence ID" value="GBO01225.1"/>
    <property type="molecule type" value="Genomic_DNA"/>
</dbReference>
<dbReference type="Proteomes" id="UP000499080">
    <property type="component" value="Unassembled WGS sequence"/>
</dbReference>
<comment type="caution">
    <text evidence="1">The sequence shown here is derived from an EMBL/GenBank/DDBJ whole genome shotgun (WGS) entry which is preliminary data.</text>
</comment>
<sequence length="147" mass="16602">MKNLLLTNPTWSSISSQVHKPRTRDEEEVLYLVVEVPSVGISDPEHPERKKIYNTQNCRIWATENPFGRQPVPLHSEKVTVWYGLTASFIVAPFFFKEVGPVTCTVTGVHYESLLRKLVIPTLQQRASVCSTIFMQDGAPPHNSNPV</sequence>
<name>A0A4Y2TKR3_ARAVE</name>
<dbReference type="PANTHER" id="PTHR47326:SF1">
    <property type="entry name" value="HTH PSQ-TYPE DOMAIN-CONTAINING PROTEIN"/>
    <property type="match status" value="1"/>
</dbReference>
<accession>A0A4Y2TKR3</accession>
<dbReference type="Gene3D" id="3.30.420.10">
    <property type="entry name" value="Ribonuclease H-like superfamily/Ribonuclease H"/>
    <property type="match status" value="1"/>
</dbReference>
<dbReference type="OrthoDB" id="6432521at2759"/>
<dbReference type="InterPro" id="IPR036397">
    <property type="entry name" value="RNaseH_sf"/>
</dbReference>
<evidence type="ECO:0008006" key="3">
    <source>
        <dbReference type="Google" id="ProtNLM"/>
    </source>
</evidence>
<gene>
    <name evidence="1" type="ORF">AVEN_35484_1</name>
</gene>
<organism evidence="1 2">
    <name type="scientific">Araneus ventricosus</name>
    <name type="common">Orbweaver spider</name>
    <name type="synonym">Epeira ventricosa</name>
    <dbReference type="NCBI Taxonomy" id="182803"/>
    <lineage>
        <taxon>Eukaryota</taxon>
        <taxon>Metazoa</taxon>
        <taxon>Ecdysozoa</taxon>
        <taxon>Arthropoda</taxon>
        <taxon>Chelicerata</taxon>
        <taxon>Arachnida</taxon>
        <taxon>Araneae</taxon>
        <taxon>Araneomorphae</taxon>
        <taxon>Entelegynae</taxon>
        <taxon>Araneoidea</taxon>
        <taxon>Araneidae</taxon>
        <taxon>Araneus</taxon>
    </lineage>
</organism>
<reference evidence="1 2" key="1">
    <citation type="journal article" date="2019" name="Sci. Rep.">
        <title>Orb-weaving spider Araneus ventricosus genome elucidates the spidroin gene catalogue.</title>
        <authorList>
            <person name="Kono N."/>
            <person name="Nakamura H."/>
            <person name="Ohtoshi R."/>
            <person name="Moran D.A.P."/>
            <person name="Shinohara A."/>
            <person name="Yoshida Y."/>
            <person name="Fujiwara M."/>
            <person name="Mori M."/>
            <person name="Tomita M."/>
            <person name="Arakawa K."/>
        </authorList>
    </citation>
    <scope>NUCLEOTIDE SEQUENCE [LARGE SCALE GENOMIC DNA]</scope>
</reference>
<evidence type="ECO:0000313" key="1">
    <source>
        <dbReference type="EMBL" id="GBO01225.1"/>
    </source>
</evidence>
<dbReference type="GO" id="GO:0003676">
    <property type="term" value="F:nucleic acid binding"/>
    <property type="evidence" value="ECO:0007669"/>
    <property type="project" value="InterPro"/>
</dbReference>